<dbReference type="CDD" id="cd00564">
    <property type="entry name" value="TMP_TenI"/>
    <property type="match status" value="1"/>
</dbReference>
<accession>A0ABN8ABL7</accession>
<protein>
    <submittedName>
        <fullName evidence="4">Thiazole tautomerase</fullName>
        <ecNumber evidence="4">5.3.99.10</ecNumber>
    </submittedName>
</protein>
<dbReference type="PANTHER" id="PTHR20857">
    <property type="entry name" value="THIAMINE-PHOSPHATE PYROPHOSPHORYLASE"/>
    <property type="match status" value="1"/>
</dbReference>
<evidence type="ECO:0000313" key="4">
    <source>
        <dbReference type="EMBL" id="CAG9622588.1"/>
    </source>
</evidence>
<dbReference type="PANTHER" id="PTHR20857:SF22">
    <property type="entry name" value="THIAZOLE TAUTOMERASE"/>
    <property type="match status" value="1"/>
</dbReference>
<evidence type="ECO:0000256" key="1">
    <source>
        <dbReference type="ARBA" id="ARBA00004948"/>
    </source>
</evidence>
<dbReference type="EMBL" id="CAKJTJ010000023">
    <property type="protein sequence ID" value="CAG9622588.1"/>
    <property type="molecule type" value="Genomic_DNA"/>
</dbReference>
<name>A0ABN8ABL7_9BACI</name>
<keyword evidence="2" id="KW-0784">Thiamine biosynthesis</keyword>
<evidence type="ECO:0000313" key="5">
    <source>
        <dbReference type="Proteomes" id="UP000789833"/>
    </source>
</evidence>
<comment type="caution">
    <text evidence="4">The sequence shown here is derived from an EMBL/GenBank/DDBJ whole genome shotgun (WGS) entry which is preliminary data.</text>
</comment>
<evidence type="ECO:0000259" key="3">
    <source>
        <dbReference type="Pfam" id="PF02581"/>
    </source>
</evidence>
<keyword evidence="4" id="KW-0413">Isomerase</keyword>
<keyword evidence="5" id="KW-1185">Reference proteome</keyword>
<dbReference type="GO" id="GO:0016853">
    <property type="term" value="F:isomerase activity"/>
    <property type="evidence" value="ECO:0007669"/>
    <property type="project" value="UniProtKB-KW"/>
</dbReference>
<dbReference type="InterPro" id="IPR036206">
    <property type="entry name" value="ThiamineP_synth_sf"/>
</dbReference>
<dbReference type="RefSeq" id="WP_230503272.1">
    <property type="nucleotide sequence ID" value="NZ_CAKJTJ010000023.1"/>
</dbReference>
<sequence>MQLHVITDGKSTMEELSKKIADIHHQVDFIHIREKQRTATEIVGLVTGLINNGIPPKKLIINDRVDVAHVLNVGGVQLAYHSLEVSEVRRFFPELKVGRSVHSLEEGLQAEREGADFVIYGHIYRTDSKPGIAPQGLQKLRETTRVLDIPVIAIGGIIPENVSEVLATGARGVAVMSGIFSSPDYKKAVIAYRSQAKEEVL</sequence>
<dbReference type="Proteomes" id="UP000789833">
    <property type="component" value="Unassembled WGS sequence"/>
</dbReference>
<gene>
    <name evidence="4" type="primary">tenI</name>
    <name evidence="4" type="ORF">BACCIP111883_03379</name>
</gene>
<evidence type="ECO:0000256" key="2">
    <source>
        <dbReference type="ARBA" id="ARBA00022977"/>
    </source>
</evidence>
<dbReference type="NCBIfam" id="NF005819">
    <property type="entry name" value="PRK07695.1"/>
    <property type="match status" value="1"/>
</dbReference>
<dbReference type="InterPro" id="IPR022998">
    <property type="entry name" value="ThiamineP_synth_TenI"/>
</dbReference>
<proteinExistence type="predicted"/>
<dbReference type="Gene3D" id="3.20.20.70">
    <property type="entry name" value="Aldolase class I"/>
    <property type="match status" value="1"/>
</dbReference>
<dbReference type="Pfam" id="PF02581">
    <property type="entry name" value="TMP-TENI"/>
    <property type="match status" value="1"/>
</dbReference>
<dbReference type="EC" id="5.3.99.10" evidence="4"/>
<reference evidence="4 5" key="1">
    <citation type="submission" date="2021-10" db="EMBL/GenBank/DDBJ databases">
        <authorList>
            <person name="Criscuolo A."/>
        </authorList>
    </citation>
    <scope>NUCLEOTIDE SEQUENCE [LARGE SCALE GENOMIC DNA]</scope>
    <source>
        <strain evidence="5">CIP 111883</strain>
    </source>
</reference>
<organism evidence="4 5">
    <name type="scientific">Sutcliffiella rhizosphaerae</name>
    <dbReference type="NCBI Taxonomy" id="2880967"/>
    <lineage>
        <taxon>Bacteria</taxon>
        <taxon>Bacillati</taxon>
        <taxon>Bacillota</taxon>
        <taxon>Bacilli</taxon>
        <taxon>Bacillales</taxon>
        <taxon>Bacillaceae</taxon>
        <taxon>Sutcliffiella</taxon>
    </lineage>
</organism>
<feature type="domain" description="Thiamine phosphate synthase/TenI" evidence="3">
    <location>
        <begin position="4"/>
        <end position="179"/>
    </location>
</feature>
<comment type="pathway">
    <text evidence="1">Cofactor biosynthesis; thiamine diphosphate biosynthesis.</text>
</comment>
<dbReference type="SUPFAM" id="SSF51391">
    <property type="entry name" value="Thiamin phosphate synthase"/>
    <property type="match status" value="1"/>
</dbReference>
<dbReference type="InterPro" id="IPR013785">
    <property type="entry name" value="Aldolase_TIM"/>
</dbReference>